<gene>
    <name evidence="1" type="ORF">FL82_06039</name>
</gene>
<evidence type="ECO:0000313" key="1">
    <source>
        <dbReference type="EMBL" id="OZG02018.1"/>
    </source>
</evidence>
<dbReference type="EMBL" id="NMWX01000004">
    <property type="protein sequence ID" value="OZG02018.1"/>
    <property type="molecule type" value="Genomic_DNA"/>
</dbReference>
<dbReference type="KEGG" id="crq:GCK72_005029"/>
<reference evidence="1" key="1">
    <citation type="submission" date="2017-08" db="EMBL/GenBank/DDBJ databases">
        <authorList>
            <person name="de Groot N.N."/>
        </authorList>
    </citation>
    <scope>NUCLEOTIDE SEQUENCE [LARGE SCALE GENOMIC DNA]</scope>
    <source>
        <strain evidence="1">PX439</strain>
    </source>
</reference>
<dbReference type="OrthoDB" id="5781722at2759"/>
<protein>
    <submittedName>
        <fullName evidence="1">Uncharacterized protein</fullName>
    </submittedName>
</protein>
<sequence>MCSTSTPSDCQLAPLLSEKELDAIKGKIRCFNKLMKHPRASLPEIQDLIDNLGIYLEVLCANGPKTEENVEKMDVINRARLLLEEILIRVILKEEELEDVMKKVSELYS</sequence>
<comment type="caution">
    <text evidence="1">The sequence shown here is derived from an EMBL/GenBank/DDBJ whole genome shotgun (WGS) entry which is preliminary data.</text>
</comment>
<feature type="non-terminal residue" evidence="1">
    <location>
        <position position="1"/>
    </location>
</feature>
<name>A0A261AW83_CAERE</name>
<evidence type="ECO:0000313" key="2">
    <source>
        <dbReference type="Proteomes" id="UP000216624"/>
    </source>
</evidence>
<dbReference type="HOGENOM" id="CLU_160208_1_0_1"/>
<organism evidence="1 2">
    <name type="scientific">Caenorhabditis remanei</name>
    <name type="common">Caenorhabditis vulgaris</name>
    <dbReference type="NCBI Taxonomy" id="31234"/>
    <lineage>
        <taxon>Eukaryota</taxon>
        <taxon>Metazoa</taxon>
        <taxon>Ecdysozoa</taxon>
        <taxon>Nematoda</taxon>
        <taxon>Chromadorea</taxon>
        <taxon>Rhabditida</taxon>
        <taxon>Rhabditina</taxon>
        <taxon>Rhabditomorpha</taxon>
        <taxon>Rhabditoidea</taxon>
        <taxon>Rhabditidae</taxon>
        <taxon>Peloderinae</taxon>
        <taxon>Caenorhabditis</taxon>
    </lineage>
</organism>
<keyword evidence="2" id="KW-1185">Reference proteome</keyword>
<dbReference type="eggNOG" id="ENOG502TKIN">
    <property type="taxonomic scope" value="Eukaryota"/>
</dbReference>
<accession>A0A261AW83</accession>
<dbReference type="Proteomes" id="UP000216624">
    <property type="component" value="Unassembled WGS sequence"/>
</dbReference>
<proteinExistence type="predicted"/>
<dbReference type="CTD" id="9821929"/>